<dbReference type="EMBL" id="CBFJ010000047">
    <property type="protein sequence ID" value="CDC44189.1"/>
    <property type="molecule type" value="Genomic_DNA"/>
</dbReference>
<accession>R6RFU8</accession>
<dbReference type="AlphaFoldDB" id="R6RFU8"/>
<evidence type="ECO:0000313" key="3">
    <source>
        <dbReference type="Proteomes" id="UP000018142"/>
    </source>
</evidence>
<dbReference type="InterPro" id="IPR036388">
    <property type="entry name" value="WH-like_DNA-bd_sf"/>
</dbReference>
<evidence type="ECO:0000259" key="1">
    <source>
        <dbReference type="Pfam" id="PF08279"/>
    </source>
</evidence>
<protein>
    <submittedName>
        <fullName evidence="2">Predicted transcriptional regulator</fullName>
    </submittedName>
</protein>
<dbReference type="Pfam" id="PF08279">
    <property type="entry name" value="HTH_11"/>
    <property type="match status" value="1"/>
</dbReference>
<name>R6RFU8_9FIRM</name>
<gene>
    <name evidence="2" type="ORF">BN788_01406</name>
</gene>
<dbReference type="Proteomes" id="UP000018142">
    <property type="component" value="Unassembled WGS sequence"/>
</dbReference>
<reference evidence="2" key="1">
    <citation type="submission" date="2012-11" db="EMBL/GenBank/DDBJ databases">
        <title>Dependencies among metagenomic species, viruses, plasmids and units of genetic variation.</title>
        <authorList>
            <person name="Nielsen H.B."/>
            <person name="Almeida M."/>
            <person name="Juncker A.S."/>
            <person name="Rasmussen S."/>
            <person name="Li J."/>
            <person name="Sunagawa S."/>
            <person name="Plichta D."/>
            <person name="Gautier L."/>
            <person name="Le Chatelier E."/>
            <person name="Peletier E."/>
            <person name="Bonde I."/>
            <person name="Nielsen T."/>
            <person name="Manichanh C."/>
            <person name="Arumugam M."/>
            <person name="Batto J."/>
            <person name="Santos M.B.Q.D."/>
            <person name="Blom N."/>
            <person name="Borruel N."/>
            <person name="Burgdorf K.S."/>
            <person name="Boumezbeur F."/>
            <person name="Casellas F."/>
            <person name="Dore J."/>
            <person name="Guarner F."/>
            <person name="Hansen T."/>
            <person name="Hildebrand F."/>
            <person name="Kaas R.S."/>
            <person name="Kennedy S."/>
            <person name="Kristiansen K."/>
            <person name="Kultima J.R."/>
            <person name="Leonard P."/>
            <person name="Levenez F."/>
            <person name="Lund O."/>
            <person name="Moumen B."/>
            <person name="Le Paslier D."/>
            <person name="Pons N."/>
            <person name="Pedersen O."/>
            <person name="Prifti E."/>
            <person name="Qin J."/>
            <person name="Raes J."/>
            <person name="Tap J."/>
            <person name="Tims S."/>
            <person name="Ussery D.W."/>
            <person name="Yamada T."/>
            <person name="MetaHit consortium"/>
            <person name="Renault P."/>
            <person name="Sicheritz-Ponten T."/>
            <person name="Bork P."/>
            <person name="Wang J."/>
            <person name="Brunak S."/>
            <person name="Ehrlich S.D."/>
        </authorList>
    </citation>
    <scope>NUCLEOTIDE SEQUENCE [LARGE SCALE GENOMIC DNA]</scope>
</reference>
<comment type="caution">
    <text evidence="2">The sequence shown here is derived from an EMBL/GenBank/DDBJ whole genome shotgun (WGS) entry which is preliminary data.</text>
</comment>
<dbReference type="Gene3D" id="1.10.10.10">
    <property type="entry name" value="Winged helix-like DNA-binding domain superfamily/Winged helix DNA-binding domain"/>
    <property type="match status" value="1"/>
</dbReference>
<sequence length="121" mass="13479">MGKTSNCLKMLQILSSGRVYKGQELADILETNVRNIAEYRTELEMAGYYIEGIPGKYGGYRLITQSVIPTVRLNEAEQRALSSGAEYLKSRNDFPYSSDYEKAMGKVFAAVKHEGEGSLGR</sequence>
<feature type="domain" description="Helix-turn-helix type 11" evidence="1">
    <location>
        <begin position="9"/>
        <end position="61"/>
    </location>
</feature>
<evidence type="ECO:0000313" key="2">
    <source>
        <dbReference type="EMBL" id="CDC44189.1"/>
    </source>
</evidence>
<dbReference type="InterPro" id="IPR036390">
    <property type="entry name" value="WH_DNA-bd_sf"/>
</dbReference>
<dbReference type="PANTHER" id="PTHR34580:SF1">
    <property type="entry name" value="PROTEIN PAFC"/>
    <property type="match status" value="1"/>
</dbReference>
<dbReference type="InterPro" id="IPR051534">
    <property type="entry name" value="CBASS_pafABC_assoc_protein"/>
</dbReference>
<dbReference type="InterPro" id="IPR013196">
    <property type="entry name" value="HTH_11"/>
</dbReference>
<organism evidence="2 3">
    <name type="scientific">[Eubacterium] siraeum CAG:80</name>
    <dbReference type="NCBI Taxonomy" id="1263080"/>
    <lineage>
        <taxon>Bacteria</taxon>
        <taxon>Bacillati</taxon>
        <taxon>Bacillota</taxon>
        <taxon>Clostridia</taxon>
        <taxon>Eubacteriales</taxon>
        <taxon>Oscillospiraceae</taxon>
        <taxon>Oscillospiraceae incertae sedis</taxon>
    </lineage>
</organism>
<dbReference type="PANTHER" id="PTHR34580">
    <property type="match status" value="1"/>
</dbReference>
<dbReference type="SUPFAM" id="SSF46785">
    <property type="entry name" value="Winged helix' DNA-binding domain"/>
    <property type="match status" value="1"/>
</dbReference>
<proteinExistence type="predicted"/>